<reference evidence="4" key="1">
    <citation type="journal article" date="2015" name="Genome Announc.">
        <title>Draft Genome Sequence of an Anaerobic Ammonium-Oxidizing Bacterium, "Candidatus Brocadia sinica".</title>
        <authorList>
            <person name="Oshiki M."/>
            <person name="Shinyako-Hata K."/>
            <person name="Satoh H."/>
            <person name="Okabe S."/>
        </authorList>
    </citation>
    <scope>NUCLEOTIDE SEQUENCE [LARGE SCALE GENOMIC DNA]</scope>
    <source>
        <strain evidence="4">JPN1</strain>
    </source>
</reference>
<dbReference type="PANTHER" id="PTHR45947:SF3">
    <property type="entry name" value="SULFOQUINOVOSYL TRANSFERASE SQD2"/>
    <property type="match status" value="1"/>
</dbReference>
<keyword evidence="4" id="KW-1185">Reference proteome</keyword>
<dbReference type="Gene3D" id="3.40.50.2000">
    <property type="entry name" value="Glycogen Phosphorylase B"/>
    <property type="match status" value="2"/>
</dbReference>
<dbReference type="Pfam" id="PF00534">
    <property type="entry name" value="Glycos_transf_1"/>
    <property type="match status" value="1"/>
</dbReference>
<name>A0ABQ0K2R4_9BACT</name>
<dbReference type="EMBL" id="BAFN01000001">
    <property type="protein sequence ID" value="GAN35349.1"/>
    <property type="molecule type" value="Genomic_DNA"/>
</dbReference>
<dbReference type="InterPro" id="IPR050194">
    <property type="entry name" value="Glycosyltransferase_grp1"/>
</dbReference>
<evidence type="ECO:0000313" key="4">
    <source>
        <dbReference type="Proteomes" id="UP000032309"/>
    </source>
</evidence>
<evidence type="ECO:0000313" key="3">
    <source>
        <dbReference type="EMBL" id="GAN35349.1"/>
    </source>
</evidence>
<organism evidence="3 4">
    <name type="scientific">Candidatus Brocadia sinica JPN1</name>
    <dbReference type="NCBI Taxonomy" id="1197129"/>
    <lineage>
        <taxon>Bacteria</taxon>
        <taxon>Pseudomonadati</taxon>
        <taxon>Planctomycetota</taxon>
        <taxon>Candidatus Brocadiia</taxon>
        <taxon>Candidatus Brocadiales</taxon>
        <taxon>Candidatus Brocadiaceae</taxon>
        <taxon>Candidatus Brocadia</taxon>
    </lineage>
</organism>
<evidence type="ECO:0000259" key="1">
    <source>
        <dbReference type="Pfam" id="PF00534"/>
    </source>
</evidence>
<dbReference type="InterPro" id="IPR001296">
    <property type="entry name" value="Glyco_trans_1"/>
</dbReference>
<dbReference type="Proteomes" id="UP000032309">
    <property type="component" value="Unassembled WGS sequence"/>
</dbReference>
<feature type="domain" description="Glycosyl transferase family 1" evidence="1">
    <location>
        <begin position="225"/>
        <end position="390"/>
    </location>
</feature>
<dbReference type="PANTHER" id="PTHR45947">
    <property type="entry name" value="SULFOQUINOVOSYL TRANSFERASE SQD2"/>
    <property type="match status" value="1"/>
</dbReference>
<feature type="domain" description="Glycosyltransferase subfamily 4-like N-terminal" evidence="2">
    <location>
        <begin position="12"/>
        <end position="218"/>
    </location>
</feature>
<dbReference type="SUPFAM" id="SSF53756">
    <property type="entry name" value="UDP-Glycosyltransferase/glycogen phosphorylase"/>
    <property type="match status" value="1"/>
</dbReference>
<sequence length="420" mass="48132">MKVLILSSYLEGGAGGAAYRLHQSLRDIGVDSQILAQTKNVYDDTVTVAPKTMLVRELGWLARGANLDRLPLKLYPNRDRTLFSPQWLPDAIPSKVAQFDPDVINLHWICSGFMRIETIPRLNRPLVWTFHDMWAFTGGCHYSEECELYTVSCGACPRLHSSKNRDLSRWVWRRKAKAWKELKLTIVTPSSWLAKCARSSSLFKDARVEVIPYGIDIKKYRPIDRRVAREILGLPHEKRIILFGAWNNEYRKGFHLLLPALQSLAKAGWHDKMELVVFGFFHPNSQIDVNIKTHYLGKLSDATSMALVYSAADIFVAPSLYDNLPNTVLESIACGTPCVAFNAGGMPDMIEHLQNGYLAQPYRYEDLAQGITWVLEDSNRHYRLSRCAREKAEREFTLDLYAERYRDLFHDIVKNHNSKD</sequence>
<proteinExistence type="predicted"/>
<dbReference type="CDD" id="cd03825">
    <property type="entry name" value="GT4_WcaC-like"/>
    <property type="match status" value="1"/>
</dbReference>
<protein>
    <submittedName>
        <fullName evidence="3">Glycosyltransferase</fullName>
    </submittedName>
</protein>
<accession>A0ABQ0K2R4</accession>
<evidence type="ECO:0000259" key="2">
    <source>
        <dbReference type="Pfam" id="PF13439"/>
    </source>
</evidence>
<dbReference type="RefSeq" id="WP_052565518.1">
    <property type="nucleotide sequence ID" value="NZ_BAFN01000001.1"/>
</dbReference>
<gene>
    <name evidence="3" type="ORF">BROSI_A3900</name>
</gene>
<dbReference type="InterPro" id="IPR028098">
    <property type="entry name" value="Glyco_trans_4-like_N"/>
</dbReference>
<dbReference type="Pfam" id="PF13439">
    <property type="entry name" value="Glyco_transf_4"/>
    <property type="match status" value="1"/>
</dbReference>
<comment type="caution">
    <text evidence="3">The sequence shown here is derived from an EMBL/GenBank/DDBJ whole genome shotgun (WGS) entry which is preliminary data.</text>
</comment>